<dbReference type="InParanoid" id="A0A671UVF7"/>
<evidence type="ECO:0000256" key="4">
    <source>
        <dbReference type="RuleBase" id="RU361150"/>
    </source>
</evidence>
<keyword evidence="2 4" id="KW-0202">Cytokine</keyword>
<evidence type="ECO:0000256" key="3">
    <source>
        <dbReference type="ARBA" id="ARBA00023157"/>
    </source>
</evidence>
<dbReference type="InterPro" id="IPR000827">
    <property type="entry name" value="Chemokine_CC_CS"/>
</dbReference>
<evidence type="ECO:0000256" key="2">
    <source>
        <dbReference type="ARBA" id="ARBA00022514"/>
    </source>
</evidence>
<dbReference type="PROSITE" id="PS00472">
    <property type="entry name" value="SMALL_CYTOKINES_CC"/>
    <property type="match status" value="1"/>
</dbReference>
<feature type="domain" description="Chemokine interleukin-8-like" evidence="5">
    <location>
        <begin position="52"/>
        <end position="102"/>
    </location>
</feature>
<reference evidence="6" key="3">
    <citation type="submission" date="2025-09" db="UniProtKB">
        <authorList>
            <consortium name="Ensembl"/>
        </authorList>
    </citation>
    <scope>IDENTIFICATION</scope>
</reference>
<proteinExistence type="inferred from homology"/>
<comment type="subcellular location">
    <subcellularLocation>
        <location evidence="4">Secreted</location>
    </subcellularLocation>
</comment>
<dbReference type="Gene3D" id="2.40.50.40">
    <property type="match status" value="1"/>
</dbReference>
<gene>
    <name evidence="6" type="primary">ccl27a</name>
</gene>
<protein>
    <recommendedName>
        <fullName evidence="4">C-C motif chemokine</fullName>
    </recommendedName>
</protein>
<accession>A0A671UVF7</accession>
<keyword evidence="4" id="KW-0964">Secreted</keyword>
<keyword evidence="7" id="KW-1185">Reference proteome</keyword>
<dbReference type="InterPro" id="IPR001811">
    <property type="entry name" value="Chemokine_IL8-like_dom"/>
</dbReference>
<comment type="similarity">
    <text evidence="1 4">Belongs to the intercrine beta (chemokine CC) family.</text>
</comment>
<dbReference type="FunCoup" id="A0A671UVF7">
    <property type="interactions" value="588"/>
</dbReference>
<evidence type="ECO:0000313" key="6">
    <source>
        <dbReference type="Ensembl" id="ENSSAUP00010018427.1"/>
    </source>
</evidence>
<dbReference type="GO" id="GO:0006955">
    <property type="term" value="P:immune response"/>
    <property type="evidence" value="ECO:0007669"/>
    <property type="project" value="InterPro"/>
</dbReference>
<keyword evidence="3" id="KW-1015">Disulfide bond</keyword>
<dbReference type="GO" id="GO:0008009">
    <property type="term" value="F:chemokine activity"/>
    <property type="evidence" value="ECO:0007669"/>
    <property type="project" value="InterPro"/>
</dbReference>
<evidence type="ECO:0000313" key="7">
    <source>
        <dbReference type="Proteomes" id="UP000472265"/>
    </source>
</evidence>
<dbReference type="InterPro" id="IPR036048">
    <property type="entry name" value="Interleukin_8-like_sf"/>
</dbReference>
<sequence length="122" mass="13592">MRVCACVCVSRLYNGTKTSSPHISTAIMDLKVAFVIICLCALAITSTEGIPKCCITTKKFIPGRLLRKVQRYEMQKDSGACDITALILHIKGLSRPVCADPQVLERMISLSKKIKLHKYRTH</sequence>
<reference evidence="6" key="1">
    <citation type="submission" date="2021-04" db="EMBL/GenBank/DDBJ databases">
        <authorList>
            <consortium name="Wellcome Sanger Institute Data Sharing"/>
        </authorList>
    </citation>
    <scope>NUCLEOTIDE SEQUENCE [LARGE SCALE GENOMIC DNA]</scope>
</reference>
<evidence type="ECO:0000256" key="1">
    <source>
        <dbReference type="ARBA" id="ARBA00010868"/>
    </source>
</evidence>
<dbReference type="GeneTree" id="ENSGT01030000234769"/>
<dbReference type="Ensembl" id="ENSSAUT00010019470.1">
    <property type="protein sequence ID" value="ENSSAUP00010018427.1"/>
    <property type="gene ID" value="ENSSAUG00010008338.1"/>
</dbReference>
<evidence type="ECO:0000259" key="5">
    <source>
        <dbReference type="Pfam" id="PF00048"/>
    </source>
</evidence>
<dbReference type="Pfam" id="PF00048">
    <property type="entry name" value="IL8"/>
    <property type="match status" value="1"/>
</dbReference>
<reference evidence="6" key="2">
    <citation type="submission" date="2025-08" db="UniProtKB">
        <authorList>
            <consortium name="Ensembl"/>
        </authorList>
    </citation>
    <scope>IDENTIFICATION</scope>
</reference>
<dbReference type="GO" id="GO:0005615">
    <property type="term" value="C:extracellular space"/>
    <property type="evidence" value="ECO:0007669"/>
    <property type="project" value="UniProtKB-KW"/>
</dbReference>
<dbReference type="OMA" id="KPICAHP"/>
<dbReference type="AlphaFoldDB" id="A0A671UVF7"/>
<organism evidence="6 7">
    <name type="scientific">Sparus aurata</name>
    <name type="common">Gilthead sea bream</name>
    <dbReference type="NCBI Taxonomy" id="8175"/>
    <lineage>
        <taxon>Eukaryota</taxon>
        <taxon>Metazoa</taxon>
        <taxon>Chordata</taxon>
        <taxon>Craniata</taxon>
        <taxon>Vertebrata</taxon>
        <taxon>Euteleostomi</taxon>
        <taxon>Actinopterygii</taxon>
        <taxon>Neopterygii</taxon>
        <taxon>Teleostei</taxon>
        <taxon>Neoteleostei</taxon>
        <taxon>Acanthomorphata</taxon>
        <taxon>Eupercaria</taxon>
        <taxon>Spariformes</taxon>
        <taxon>Sparidae</taxon>
        <taxon>Sparus</taxon>
    </lineage>
</organism>
<dbReference type="SUPFAM" id="SSF54117">
    <property type="entry name" value="Interleukin 8-like chemokines"/>
    <property type="match status" value="1"/>
</dbReference>
<dbReference type="Proteomes" id="UP000472265">
    <property type="component" value="Chromosome 5"/>
</dbReference>
<name>A0A671UVF7_SPAAU</name>
<keyword evidence="4" id="KW-0145">Chemotaxis</keyword>